<dbReference type="Proteomes" id="UP001165960">
    <property type="component" value="Unassembled WGS sequence"/>
</dbReference>
<accession>A0ACC2SMF3</accession>
<evidence type="ECO:0000313" key="1">
    <source>
        <dbReference type="EMBL" id="KAJ9063556.1"/>
    </source>
</evidence>
<sequence length="258" mass="29303">MYSFFSVFGIAAIFSVAKDIYVGTINPKENKVKGENRNPYNVGQMTAKDVKFREIMTLEANVFWSNDNSEGFPGYHLAVNGYEAGKICVELEDKIVRCDVEEKRVFRWLPGFDLSPSVQCAAQQQCYVPFPIFKTNHRVINHQDIVRFPIDEHILNLPQPTLRALKGPGLAFNGPAKKSIWSKVLYLYVQGYFTTTRASGETKLTPYNHTVAIDLGEGLLDTIFGLTSSEVEFRSDDRVYINPSPKFSRHMNNKTNLF</sequence>
<keyword evidence="2" id="KW-1185">Reference proteome</keyword>
<name>A0ACC2SMF3_9FUNG</name>
<dbReference type="EMBL" id="QTSX02004971">
    <property type="protein sequence ID" value="KAJ9063556.1"/>
    <property type="molecule type" value="Genomic_DNA"/>
</dbReference>
<evidence type="ECO:0000313" key="2">
    <source>
        <dbReference type="Proteomes" id="UP001165960"/>
    </source>
</evidence>
<organism evidence="1 2">
    <name type="scientific">Entomophthora muscae</name>
    <dbReference type="NCBI Taxonomy" id="34485"/>
    <lineage>
        <taxon>Eukaryota</taxon>
        <taxon>Fungi</taxon>
        <taxon>Fungi incertae sedis</taxon>
        <taxon>Zoopagomycota</taxon>
        <taxon>Entomophthoromycotina</taxon>
        <taxon>Entomophthoromycetes</taxon>
        <taxon>Entomophthorales</taxon>
        <taxon>Entomophthoraceae</taxon>
        <taxon>Entomophthora</taxon>
    </lineage>
</organism>
<protein>
    <submittedName>
        <fullName evidence="1">Uncharacterized protein</fullName>
    </submittedName>
</protein>
<reference evidence="1" key="1">
    <citation type="submission" date="2022-04" db="EMBL/GenBank/DDBJ databases">
        <title>Genome of the entomopathogenic fungus Entomophthora muscae.</title>
        <authorList>
            <person name="Elya C."/>
            <person name="Lovett B.R."/>
            <person name="Lee E."/>
            <person name="Macias A.M."/>
            <person name="Hajek A.E."/>
            <person name="De Bivort B.L."/>
            <person name="Kasson M.T."/>
            <person name="De Fine Licht H.H."/>
            <person name="Stajich J.E."/>
        </authorList>
    </citation>
    <scope>NUCLEOTIDE SEQUENCE</scope>
    <source>
        <strain evidence="1">Berkeley</strain>
    </source>
</reference>
<gene>
    <name evidence="1" type="ORF">DSO57_1000131</name>
</gene>
<comment type="caution">
    <text evidence="1">The sequence shown here is derived from an EMBL/GenBank/DDBJ whole genome shotgun (WGS) entry which is preliminary data.</text>
</comment>
<proteinExistence type="predicted"/>